<comment type="caution">
    <text evidence="1">The sequence shown here is derived from an EMBL/GenBank/DDBJ whole genome shotgun (WGS) entry which is preliminary data.</text>
</comment>
<gene>
    <name evidence="1" type="ORF">GCM10007304_17970</name>
</gene>
<dbReference type="Proteomes" id="UP000654257">
    <property type="component" value="Unassembled WGS sequence"/>
</dbReference>
<keyword evidence="2" id="KW-1185">Reference proteome</keyword>
<dbReference type="RefSeq" id="WP_188544466.1">
    <property type="nucleotide sequence ID" value="NZ_BMCU01000002.1"/>
</dbReference>
<organism evidence="1 2">
    <name type="scientific">Rhodococcoides trifolii</name>
    <dbReference type="NCBI Taxonomy" id="908250"/>
    <lineage>
        <taxon>Bacteria</taxon>
        <taxon>Bacillati</taxon>
        <taxon>Actinomycetota</taxon>
        <taxon>Actinomycetes</taxon>
        <taxon>Mycobacteriales</taxon>
        <taxon>Nocardiaceae</taxon>
        <taxon>Rhodococcoides</taxon>
    </lineage>
</organism>
<evidence type="ECO:0000313" key="2">
    <source>
        <dbReference type="Proteomes" id="UP000654257"/>
    </source>
</evidence>
<proteinExistence type="predicted"/>
<sequence length="146" mass="17169">MGMRTEFFFRAELEEFDGPLVDWFDRYANHEHVNPGPFDNHDFFKTDRWRSVIWGGEAAYIQTRGLGFNRGNKQHHERPELFIHSSLKNYGSEIDSFVEWIVPFIHGFPGDFLGYSLYEDSRPSGWYGDDGPDQDRPGLIFYPPRT</sequence>
<accession>A0A917D0Q7</accession>
<reference evidence="1" key="2">
    <citation type="submission" date="2020-09" db="EMBL/GenBank/DDBJ databases">
        <authorList>
            <person name="Sun Q."/>
            <person name="Sedlacek I."/>
        </authorList>
    </citation>
    <scope>NUCLEOTIDE SEQUENCE</scope>
    <source>
        <strain evidence="1">CCM 7905</strain>
    </source>
</reference>
<dbReference type="EMBL" id="BMCU01000002">
    <property type="protein sequence ID" value="GGG04254.1"/>
    <property type="molecule type" value="Genomic_DNA"/>
</dbReference>
<reference evidence="1" key="1">
    <citation type="journal article" date="2014" name="Int. J. Syst. Evol. Microbiol.">
        <title>Complete genome sequence of Corynebacterium casei LMG S-19264T (=DSM 44701T), isolated from a smear-ripened cheese.</title>
        <authorList>
            <consortium name="US DOE Joint Genome Institute (JGI-PGF)"/>
            <person name="Walter F."/>
            <person name="Albersmeier A."/>
            <person name="Kalinowski J."/>
            <person name="Ruckert C."/>
        </authorList>
    </citation>
    <scope>NUCLEOTIDE SEQUENCE</scope>
    <source>
        <strain evidence="1">CCM 7905</strain>
    </source>
</reference>
<evidence type="ECO:0000313" key="1">
    <source>
        <dbReference type="EMBL" id="GGG04254.1"/>
    </source>
</evidence>
<protein>
    <submittedName>
        <fullName evidence="1">Uncharacterized protein</fullName>
    </submittedName>
</protein>
<name>A0A917D0Q7_9NOCA</name>
<dbReference type="AlphaFoldDB" id="A0A917D0Q7"/>